<organism evidence="1 2">
    <name type="scientific">Choristoneura fumiferana</name>
    <name type="common">Spruce budworm moth</name>
    <name type="synonym">Archips fumiferana</name>
    <dbReference type="NCBI Taxonomy" id="7141"/>
    <lineage>
        <taxon>Eukaryota</taxon>
        <taxon>Metazoa</taxon>
        <taxon>Ecdysozoa</taxon>
        <taxon>Arthropoda</taxon>
        <taxon>Hexapoda</taxon>
        <taxon>Insecta</taxon>
        <taxon>Pterygota</taxon>
        <taxon>Neoptera</taxon>
        <taxon>Endopterygota</taxon>
        <taxon>Lepidoptera</taxon>
        <taxon>Glossata</taxon>
        <taxon>Ditrysia</taxon>
        <taxon>Tortricoidea</taxon>
        <taxon>Tortricidae</taxon>
        <taxon>Tortricinae</taxon>
        <taxon>Choristoneura</taxon>
    </lineage>
</organism>
<dbReference type="Proteomes" id="UP001064048">
    <property type="component" value="Chromosome 30"/>
</dbReference>
<accession>A0ACC0K4U8</accession>
<name>A0ACC0K4U8_CHOFU</name>
<comment type="caution">
    <text evidence="1">The sequence shown here is derived from an EMBL/GenBank/DDBJ whole genome shotgun (WGS) entry which is preliminary data.</text>
</comment>
<dbReference type="EMBL" id="CM046130">
    <property type="protein sequence ID" value="KAI8431399.1"/>
    <property type="molecule type" value="Genomic_DNA"/>
</dbReference>
<proteinExistence type="predicted"/>
<gene>
    <name evidence="1" type="ORF">MSG28_015930</name>
</gene>
<sequence>MERLTISKLEKQTIYEIYRACRICGAGGGYRMPIIQNIVALDTSDVELVQKIQECLQLEVRSDDRMPPLICELCVDKVNDYYEFLKQSRQTNIRTRTRLGLPLQTVKKSEILNLHIPNSTDSQLDRFPIQQISNSADSQIYRFLTQPIPNSLTSKLNKFPTKQLLNSTNSQLSRFPTQQILNSIESQFNKFPTRQILNSIILNSIESQFNKFPTRQILNSIVPIQLIPLGRFSLDRILNSIESQFKKFPTLQILNSIESQFNKFPTRQILNSIESQFKKFPTRQILNSIEEDPKSRTAPKEDPKSRLALRDPKSLQGAKEDPKSRQAPKEDPKIPVPLKILKSKSKLNVVSTPPKPSVQPLRQVVRDHGRGGDAPPLPPRRHVPVPLPPLLRRL</sequence>
<protein>
    <submittedName>
        <fullName evidence="1">Uncharacterized protein</fullName>
    </submittedName>
</protein>
<keyword evidence="2" id="KW-1185">Reference proteome</keyword>
<reference evidence="1 2" key="1">
    <citation type="journal article" date="2022" name="Genome Biol. Evol.">
        <title>The Spruce Budworm Genome: Reconstructing the Evolutionary History of Antifreeze Proteins.</title>
        <authorList>
            <person name="Beliveau C."/>
            <person name="Gagne P."/>
            <person name="Picq S."/>
            <person name="Vernygora O."/>
            <person name="Keeling C.I."/>
            <person name="Pinkney K."/>
            <person name="Doucet D."/>
            <person name="Wen F."/>
            <person name="Johnston J.S."/>
            <person name="Maaroufi H."/>
            <person name="Boyle B."/>
            <person name="Laroche J."/>
            <person name="Dewar K."/>
            <person name="Juretic N."/>
            <person name="Blackburn G."/>
            <person name="Nisole A."/>
            <person name="Brunet B."/>
            <person name="Brandao M."/>
            <person name="Lumley L."/>
            <person name="Duan J."/>
            <person name="Quan G."/>
            <person name="Lucarotti C.J."/>
            <person name="Roe A.D."/>
            <person name="Sperling F.A.H."/>
            <person name="Levesque R.C."/>
            <person name="Cusson M."/>
        </authorList>
    </citation>
    <scope>NUCLEOTIDE SEQUENCE [LARGE SCALE GENOMIC DNA]</scope>
    <source>
        <strain evidence="1">Glfc:IPQL:Cfum</strain>
    </source>
</reference>
<evidence type="ECO:0000313" key="1">
    <source>
        <dbReference type="EMBL" id="KAI8431399.1"/>
    </source>
</evidence>
<evidence type="ECO:0000313" key="2">
    <source>
        <dbReference type="Proteomes" id="UP001064048"/>
    </source>
</evidence>